<accession>A0A0E9S5G3</accession>
<name>A0A0E9S5G3_ANGAN</name>
<reference evidence="2" key="2">
    <citation type="journal article" date="2015" name="Fish Shellfish Immunol.">
        <title>Early steps in the European eel (Anguilla anguilla)-Vibrio vulnificus interaction in the gills: Role of the RtxA13 toxin.</title>
        <authorList>
            <person name="Callol A."/>
            <person name="Pajuelo D."/>
            <person name="Ebbesson L."/>
            <person name="Teles M."/>
            <person name="MacKenzie S."/>
            <person name="Amaro C."/>
        </authorList>
    </citation>
    <scope>NUCLEOTIDE SEQUENCE</scope>
</reference>
<dbReference type="EMBL" id="GBXM01072819">
    <property type="protein sequence ID" value="JAH35758.1"/>
    <property type="molecule type" value="Transcribed_RNA"/>
</dbReference>
<proteinExistence type="predicted"/>
<reference evidence="2" key="1">
    <citation type="submission" date="2014-11" db="EMBL/GenBank/DDBJ databases">
        <authorList>
            <person name="Amaro Gonzalez C."/>
        </authorList>
    </citation>
    <scope>NUCLEOTIDE SEQUENCE</scope>
</reference>
<sequence length="33" mass="3866">MVPFYTGIAVQIRKRIFSVSVSYSLLFHFIMLT</sequence>
<organism evidence="2">
    <name type="scientific">Anguilla anguilla</name>
    <name type="common">European freshwater eel</name>
    <name type="synonym">Muraena anguilla</name>
    <dbReference type="NCBI Taxonomy" id="7936"/>
    <lineage>
        <taxon>Eukaryota</taxon>
        <taxon>Metazoa</taxon>
        <taxon>Chordata</taxon>
        <taxon>Craniata</taxon>
        <taxon>Vertebrata</taxon>
        <taxon>Euteleostomi</taxon>
        <taxon>Actinopterygii</taxon>
        <taxon>Neopterygii</taxon>
        <taxon>Teleostei</taxon>
        <taxon>Anguilliformes</taxon>
        <taxon>Anguillidae</taxon>
        <taxon>Anguilla</taxon>
    </lineage>
</organism>
<keyword evidence="1" id="KW-1133">Transmembrane helix</keyword>
<evidence type="ECO:0000313" key="2">
    <source>
        <dbReference type="EMBL" id="JAH35758.1"/>
    </source>
</evidence>
<evidence type="ECO:0000256" key="1">
    <source>
        <dbReference type="SAM" id="Phobius"/>
    </source>
</evidence>
<protein>
    <submittedName>
        <fullName evidence="2">Uncharacterized protein</fullName>
    </submittedName>
</protein>
<keyword evidence="1" id="KW-0472">Membrane</keyword>
<feature type="transmembrane region" description="Helical" evidence="1">
    <location>
        <begin position="12"/>
        <end position="31"/>
    </location>
</feature>
<keyword evidence="1" id="KW-0812">Transmembrane</keyword>
<dbReference type="AlphaFoldDB" id="A0A0E9S5G3"/>